<dbReference type="EMBL" id="JABTEG010000018">
    <property type="protein sequence ID" value="KAG4303850.1"/>
    <property type="molecule type" value="Genomic_DNA"/>
</dbReference>
<protein>
    <submittedName>
        <fullName evidence="1">Uncharacterized protein</fullName>
    </submittedName>
</protein>
<name>A0ACB7CA10_9ASCO</name>
<evidence type="ECO:0000313" key="1">
    <source>
        <dbReference type="EMBL" id="KAG4303850.1"/>
    </source>
</evidence>
<evidence type="ECO:0000313" key="2">
    <source>
        <dbReference type="Proteomes" id="UP000768646"/>
    </source>
</evidence>
<accession>A0ACB7CA10</accession>
<comment type="caution">
    <text evidence="1">The sequence shown here is derived from an EMBL/GenBank/DDBJ whole genome shotgun (WGS) entry which is preliminary data.</text>
</comment>
<dbReference type="Proteomes" id="UP000768646">
    <property type="component" value="Unassembled WGS sequence"/>
</dbReference>
<organism evidence="1 2">
    <name type="scientific">Pneumocystis oryctolagi</name>
    <dbReference type="NCBI Taxonomy" id="42067"/>
    <lineage>
        <taxon>Eukaryota</taxon>
        <taxon>Fungi</taxon>
        <taxon>Dikarya</taxon>
        <taxon>Ascomycota</taxon>
        <taxon>Taphrinomycotina</taxon>
        <taxon>Pneumocystomycetes</taxon>
        <taxon>Pneumocystaceae</taxon>
        <taxon>Pneumocystis</taxon>
    </lineage>
</organism>
<sequence>MSSQTLDEEFITINSIYPSCFVLLNNDLRIYTLKILEKPYSITLKFPEAYPFEKPYIMESRNIEKSIVERFLTEIPLGNACIFDLIGFLRELEPIQKHFNNINTYALNPSFKKEEMVFQDEIPWIVSEALILKKSKFIGRMLKVKSLDMVYKALENLQYEKSIINATHNIWAYRLIGGNGQIISDNNDDGEKGASLNLSHLLHSMGVKNVLVVVSRWYGGIKLGPDRFKLINSSAKAALLLGSCIEETKIKKNKNFKKKKNI</sequence>
<keyword evidence="2" id="KW-1185">Reference proteome</keyword>
<proteinExistence type="predicted"/>
<gene>
    <name evidence="1" type="ORF">PORY_002738</name>
</gene>
<reference evidence="1 2" key="1">
    <citation type="journal article" date="2021" name="Commun. Biol.">
        <title>Genomic insights into the host specific adaptation of the Pneumocystis genus.</title>
        <authorList>
            <person name="Cisse O.H."/>
            <person name="Ma L."/>
            <person name="Dekker J.P."/>
            <person name="Khil P.P."/>
            <person name="Youn J.-H."/>
            <person name="Brenchley J.M."/>
            <person name="Blair R."/>
            <person name="Pahar B."/>
            <person name="Chabe M."/>
            <person name="Van Rompay K.K.A."/>
            <person name="Keesler R."/>
            <person name="Sukura A."/>
            <person name="Hirsch V."/>
            <person name="Kutty G."/>
            <person name="Liu Y."/>
            <person name="Peng L."/>
            <person name="Chen J."/>
            <person name="Song J."/>
            <person name="Weissenbacher-Lang C."/>
            <person name="Xu J."/>
            <person name="Upham N.S."/>
            <person name="Stajich J.E."/>
            <person name="Cuomo C.A."/>
            <person name="Cushion M.T."/>
            <person name="Kovacs J.A."/>
        </authorList>
    </citation>
    <scope>NUCLEOTIDE SEQUENCE [LARGE SCALE GENOMIC DNA]</scope>
    <source>
        <strain evidence="1 2">RABM</strain>
    </source>
</reference>